<keyword evidence="2 6" id="KW-0489">Methyltransferase</keyword>
<dbReference type="Gene3D" id="2.40.50.1070">
    <property type="match status" value="1"/>
</dbReference>
<evidence type="ECO:0000256" key="2">
    <source>
        <dbReference type="ARBA" id="ARBA00022603"/>
    </source>
</evidence>
<dbReference type="InterPro" id="IPR010280">
    <property type="entry name" value="U5_MeTrfase_fam"/>
</dbReference>
<feature type="binding site" evidence="6">
    <location>
        <position position="336"/>
    </location>
    <ligand>
        <name>S-adenosyl-L-methionine</name>
        <dbReference type="ChEBI" id="CHEBI:59789"/>
    </ligand>
</feature>
<evidence type="ECO:0000313" key="9">
    <source>
        <dbReference type="Proteomes" id="UP000198796"/>
    </source>
</evidence>
<dbReference type="AlphaFoldDB" id="A0A1I0YFD2"/>
<dbReference type="EMBL" id="FOJU01000005">
    <property type="protein sequence ID" value="SFB11517.1"/>
    <property type="molecule type" value="Genomic_DNA"/>
</dbReference>
<keyword evidence="1" id="KW-0004">4Fe-4S</keyword>
<evidence type="ECO:0000256" key="6">
    <source>
        <dbReference type="PROSITE-ProRule" id="PRU01024"/>
    </source>
</evidence>
<dbReference type="PANTHER" id="PTHR11061:SF49">
    <property type="entry name" value="23S RRNA (URACIL(1939)-C(5))-METHYLTRANSFERASE RLMD"/>
    <property type="match status" value="1"/>
</dbReference>
<dbReference type="Pfam" id="PF05958">
    <property type="entry name" value="tRNA_U5-meth_tr"/>
    <property type="match status" value="1"/>
</dbReference>
<dbReference type="GO" id="GO:0070475">
    <property type="term" value="P:rRNA base methylation"/>
    <property type="evidence" value="ECO:0007669"/>
    <property type="project" value="TreeGrafter"/>
</dbReference>
<feature type="active site" description="Nucleophile" evidence="6">
    <location>
        <position position="362"/>
    </location>
</feature>
<dbReference type="Gene3D" id="2.40.50.140">
    <property type="entry name" value="Nucleic acid-binding proteins"/>
    <property type="match status" value="1"/>
</dbReference>
<feature type="binding site" evidence="6">
    <location>
        <position position="241"/>
    </location>
    <ligand>
        <name>S-adenosyl-L-methionine</name>
        <dbReference type="ChEBI" id="CHEBI:59789"/>
    </ligand>
</feature>
<evidence type="ECO:0000256" key="1">
    <source>
        <dbReference type="ARBA" id="ARBA00022485"/>
    </source>
</evidence>
<organism evidence="8 9">
    <name type="scientific">Poseidonocella pacifica</name>
    <dbReference type="NCBI Taxonomy" id="871651"/>
    <lineage>
        <taxon>Bacteria</taxon>
        <taxon>Pseudomonadati</taxon>
        <taxon>Pseudomonadota</taxon>
        <taxon>Alphaproteobacteria</taxon>
        <taxon>Rhodobacterales</taxon>
        <taxon>Roseobacteraceae</taxon>
        <taxon>Poseidonocella</taxon>
    </lineage>
</organism>
<keyword evidence="3 6" id="KW-0808">Transferase</keyword>
<keyword evidence="4 6" id="KW-0949">S-adenosyl-L-methionine</keyword>
<dbReference type="InterPro" id="IPR029063">
    <property type="entry name" value="SAM-dependent_MTases_sf"/>
</dbReference>
<dbReference type="InterPro" id="IPR012340">
    <property type="entry name" value="NA-bd_OB-fold"/>
</dbReference>
<evidence type="ECO:0000256" key="5">
    <source>
        <dbReference type="ARBA" id="ARBA00023014"/>
    </source>
</evidence>
<keyword evidence="9" id="KW-1185">Reference proteome</keyword>
<feature type="binding site" evidence="6">
    <location>
        <position position="288"/>
    </location>
    <ligand>
        <name>S-adenosyl-L-methionine</name>
        <dbReference type="ChEBI" id="CHEBI:59789"/>
    </ligand>
</feature>
<dbReference type="Proteomes" id="UP000198796">
    <property type="component" value="Unassembled WGS sequence"/>
</dbReference>
<evidence type="ECO:0000256" key="3">
    <source>
        <dbReference type="ARBA" id="ARBA00022679"/>
    </source>
</evidence>
<dbReference type="PROSITE" id="PS01230">
    <property type="entry name" value="TRMA_1"/>
    <property type="match status" value="1"/>
</dbReference>
<dbReference type="PANTHER" id="PTHR11061">
    <property type="entry name" value="RNA M5U METHYLTRANSFERASE"/>
    <property type="match status" value="1"/>
</dbReference>
<evidence type="ECO:0000313" key="8">
    <source>
        <dbReference type="EMBL" id="SFB11517.1"/>
    </source>
</evidence>
<dbReference type="GO" id="GO:0051539">
    <property type="term" value="F:4 iron, 4 sulfur cluster binding"/>
    <property type="evidence" value="ECO:0007669"/>
    <property type="project" value="UniProtKB-KW"/>
</dbReference>
<dbReference type="GO" id="GO:0070041">
    <property type="term" value="F:rRNA (uridine-C5-)-methyltransferase activity"/>
    <property type="evidence" value="ECO:0007669"/>
    <property type="project" value="TreeGrafter"/>
</dbReference>
<dbReference type="STRING" id="871651.SAMN05421688_2983"/>
<dbReference type="CDD" id="cd02440">
    <property type="entry name" value="AdoMet_MTases"/>
    <property type="match status" value="1"/>
</dbReference>
<protein>
    <submittedName>
        <fullName evidence="8">23S rRNA m(5)U-1939 methyltransferase</fullName>
    </submittedName>
</protein>
<dbReference type="PROSITE" id="PS51687">
    <property type="entry name" value="SAM_MT_RNA_M5U"/>
    <property type="match status" value="1"/>
</dbReference>
<dbReference type="InterPro" id="IPR030390">
    <property type="entry name" value="MeTrfase_TrmA_AS"/>
</dbReference>
<gene>
    <name evidence="8" type="ORF">SAMN05421688_2983</name>
</gene>
<dbReference type="OrthoDB" id="9804590at2"/>
<keyword evidence="1" id="KW-0408">Iron</keyword>
<keyword evidence="5" id="KW-0411">Iron-sulfur</keyword>
<reference evidence="8 9" key="1">
    <citation type="submission" date="2016-10" db="EMBL/GenBank/DDBJ databases">
        <authorList>
            <person name="de Groot N.N."/>
        </authorList>
    </citation>
    <scope>NUCLEOTIDE SEQUENCE [LARGE SCALE GENOMIC DNA]</scope>
    <source>
        <strain evidence="8 9">DSM 29316</strain>
    </source>
</reference>
<sequence length="406" mass="43244">MSIYEIERLGHQGDGIAAGPVFAPRTLPGEHVTGQLAGDRLSDIRIVEPSAERVAAPCRHYKSCGGCHLQHASDGFVETWKADVVRHALKAQGLEAPIRGVHTSPPQSRRRATFSARRTKKAALSGFHARASDVVIEVPGCLLVQPDVLRGREIAEELVQVGGSRKGELRVTVTSSEIGLDLAVEGGKPLDAALRMDLGQITQRVGIARLTWDDETVAMQSPPTQPMGRAHVAPPPGAFLQATPQGEAALLAAVREAVGPAGRIVDLFAGCGTFSLPLAERAEVHAVETAAPMLEALNGGWRYAHGLRKVTTEVRDLFRDPLVASELAAFGAAVIDPPRAGAESQTRELAQAGVPRVAAVSCNPGTFARDARILTEAGYSLDWIVVVDQFRWSPHVELAAAFSRPV</sequence>
<dbReference type="Gene3D" id="3.40.50.150">
    <property type="entry name" value="Vaccinia Virus protein VP39"/>
    <property type="match status" value="1"/>
</dbReference>
<dbReference type="RefSeq" id="WP_092066302.1">
    <property type="nucleotide sequence ID" value="NZ_FOJU01000005.1"/>
</dbReference>
<proteinExistence type="inferred from homology"/>
<comment type="similarity">
    <text evidence="6">Belongs to the class I-like SAM-binding methyltransferase superfamily. RNA M5U methyltransferase family.</text>
</comment>
<feature type="binding site" evidence="6">
    <location>
        <position position="268"/>
    </location>
    <ligand>
        <name>S-adenosyl-L-methionine</name>
        <dbReference type="ChEBI" id="CHEBI:59789"/>
    </ligand>
</feature>
<feature type="active site" evidence="7">
    <location>
        <position position="362"/>
    </location>
</feature>
<dbReference type="SUPFAM" id="SSF53335">
    <property type="entry name" value="S-adenosyl-L-methionine-dependent methyltransferases"/>
    <property type="match status" value="1"/>
</dbReference>
<evidence type="ECO:0000256" key="7">
    <source>
        <dbReference type="PROSITE-ProRule" id="PRU10015"/>
    </source>
</evidence>
<keyword evidence="1" id="KW-0479">Metal-binding</keyword>
<name>A0A1I0YFD2_9RHOB</name>
<accession>A0A1I0YFD2</accession>
<evidence type="ECO:0000256" key="4">
    <source>
        <dbReference type="ARBA" id="ARBA00022691"/>
    </source>
</evidence>